<evidence type="ECO:0000256" key="2">
    <source>
        <dbReference type="SAM" id="MobiDB-lite"/>
    </source>
</evidence>
<feature type="region of interest" description="Disordered" evidence="2">
    <location>
        <begin position="1"/>
        <end position="88"/>
    </location>
</feature>
<dbReference type="InterPro" id="IPR011598">
    <property type="entry name" value="bHLH_dom"/>
</dbReference>
<dbReference type="GO" id="GO:0000977">
    <property type="term" value="F:RNA polymerase II transcription regulatory region sequence-specific DNA binding"/>
    <property type="evidence" value="ECO:0007669"/>
    <property type="project" value="TreeGrafter"/>
</dbReference>
<gene>
    <name evidence="4" type="primary">AVEN_111000_1</name>
    <name evidence="4" type="ORF">CDAR_253511</name>
</gene>
<sequence length="219" mass="24064">MEDLAITIPDYNNGSTCFDLLTPPNETPEGSGLSNQSESDPPTHKGLLSLDRVGVDKEPIGPRRRARRGSTPRTPQQQARSVARRNARERKRVCLVNMGFSNLRDHIPPHLVVQAGPPSKSRTNANGPSNKKLSKVDTLRCAIEYIKQLREAIGYDDKDSTGTGSLEGFSSSPPESSSSPSYCTTPSPVTILMGDSRSPPMFEDDENDDFFNIMDWTTL</sequence>
<accession>A0AAV4MJN3</accession>
<reference evidence="4 5" key="1">
    <citation type="submission" date="2021-06" db="EMBL/GenBank/DDBJ databases">
        <title>Caerostris darwini draft genome.</title>
        <authorList>
            <person name="Kono N."/>
            <person name="Arakawa K."/>
        </authorList>
    </citation>
    <scope>NUCLEOTIDE SEQUENCE [LARGE SCALE GENOMIC DNA]</scope>
</reference>
<evidence type="ECO:0000313" key="4">
    <source>
        <dbReference type="EMBL" id="GIX72437.1"/>
    </source>
</evidence>
<dbReference type="AlphaFoldDB" id="A0AAV4MJN3"/>
<dbReference type="Proteomes" id="UP001054837">
    <property type="component" value="Unassembled WGS sequence"/>
</dbReference>
<dbReference type="SUPFAM" id="SSF47459">
    <property type="entry name" value="HLH, helix-loop-helix DNA-binding domain"/>
    <property type="match status" value="1"/>
</dbReference>
<evidence type="ECO:0000313" key="5">
    <source>
        <dbReference type="Proteomes" id="UP001054837"/>
    </source>
</evidence>
<keyword evidence="1" id="KW-0238">DNA-binding</keyword>
<name>A0AAV4MJN3_9ARAC</name>
<feature type="compositionally biased region" description="Low complexity" evidence="2">
    <location>
        <begin position="170"/>
        <end position="188"/>
    </location>
</feature>
<dbReference type="Pfam" id="PF00010">
    <property type="entry name" value="HLH"/>
    <property type="match status" value="1"/>
</dbReference>
<feature type="region of interest" description="Disordered" evidence="2">
    <location>
        <begin position="156"/>
        <end position="188"/>
    </location>
</feature>
<dbReference type="InterPro" id="IPR050283">
    <property type="entry name" value="E-box_TF_Regulators"/>
</dbReference>
<proteinExistence type="predicted"/>
<dbReference type="GO" id="GO:0032502">
    <property type="term" value="P:developmental process"/>
    <property type="evidence" value="ECO:0007669"/>
    <property type="project" value="TreeGrafter"/>
</dbReference>
<dbReference type="GO" id="GO:0046983">
    <property type="term" value="F:protein dimerization activity"/>
    <property type="evidence" value="ECO:0007669"/>
    <property type="project" value="InterPro"/>
</dbReference>
<keyword evidence="5" id="KW-1185">Reference proteome</keyword>
<organism evidence="4 5">
    <name type="scientific">Caerostris darwini</name>
    <dbReference type="NCBI Taxonomy" id="1538125"/>
    <lineage>
        <taxon>Eukaryota</taxon>
        <taxon>Metazoa</taxon>
        <taxon>Ecdysozoa</taxon>
        <taxon>Arthropoda</taxon>
        <taxon>Chelicerata</taxon>
        <taxon>Arachnida</taxon>
        <taxon>Araneae</taxon>
        <taxon>Araneomorphae</taxon>
        <taxon>Entelegynae</taxon>
        <taxon>Araneoidea</taxon>
        <taxon>Araneidae</taxon>
        <taxon>Caerostris</taxon>
    </lineage>
</organism>
<evidence type="ECO:0000256" key="1">
    <source>
        <dbReference type="ARBA" id="ARBA00023125"/>
    </source>
</evidence>
<protein>
    <submittedName>
        <fullName evidence="4">BHLH domain-containing protein</fullName>
    </submittedName>
</protein>
<dbReference type="InterPro" id="IPR036638">
    <property type="entry name" value="HLH_DNA-bd_sf"/>
</dbReference>
<feature type="domain" description="BHLH" evidence="3">
    <location>
        <begin position="80"/>
        <end position="149"/>
    </location>
</feature>
<dbReference type="PROSITE" id="PS50888">
    <property type="entry name" value="BHLH"/>
    <property type="match status" value="1"/>
</dbReference>
<comment type="caution">
    <text evidence="4">The sequence shown here is derived from an EMBL/GenBank/DDBJ whole genome shotgun (WGS) entry which is preliminary data.</text>
</comment>
<dbReference type="SMART" id="SM00353">
    <property type="entry name" value="HLH"/>
    <property type="match status" value="1"/>
</dbReference>
<dbReference type="CDD" id="cd19723">
    <property type="entry name" value="bHLH_TS_ASCL1_like"/>
    <property type="match status" value="1"/>
</dbReference>
<dbReference type="EMBL" id="BPLQ01000530">
    <property type="protein sequence ID" value="GIX72437.1"/>
    <property type="molecule type" value="Genomic_DNA"/>
</dbReference>
<dbReference type="GO" id="GO:0000981">
    <property type="term" value="F:DNA-binding transcription factor activity, RNA polymerase II-specific"/>
    <property type="evidence" value="ECO:0007669"/>
    <property type="project" value="TreeGrafter"/>
</dbReference>
<evidence type="ECO:0000259" key="3">
    <source>
        <dbReference type="PROSITE" id="PS50888"/>
    </source>
</evidence>
<dbReference type="Gene3D" id="4.10.280.10">
    <property type="entry name" value="Helix-loop-helix DNA-binding domain"/>
    <property type="match status" value="1"/>
</dbReference>
<dbReference type="PANTHER" id="PTHR23349:SF108">
    <property type="entry name" value="BHLH DOMAIN-CONTAINING PROTEIN"/>
    <property type="match status" value="1"/>
</dbReference>
<dbReference type="PANTHER" id="PTHR23349">
    <property type="entry name" value="BASIC HELIX-LOOP-HELIX TRANSCRIPTION FACTOR, TWIST"/>
    <property type="match status" value="1"/>
</dbReference>